<dbReference type="PIRSF" id="PIRSF028937">
    <property type="entry name" value="Lg_Ch_AO"/>
    <property type="match status" value="1"/>
</dbReference>
<evidence type="ECO:0000256" key="12">
    <source>
        <dbReference type="PIRNR" id="PIRNR028937"/>
    </source>
</evidence>
<dbReference type="InterPro" id="IPR000172">
    <property type="entry name" value="GMC_OxRdtase_N"/>
</dbReference>
<evidence type="ECO:0000256" key="3">
    <source>
        <dbReference type="ARBA" id="ARBA00004370"/>
    </source>
</evidence>
<evidence type="ECO:0000256" key="14">
    <source>
        <dbReference type="SAM" id="Phobius"/>
    </source>
</evidence>
<evidence type="ECO:0000256" key="13">
    <source>
        <dbReference type="PIRSR" id="PIRSR028937-1"/>
    </source>
</evidence>
<proteinExistence type="inferred from homology"/>
<keyword evidence="11 14" id="KW-0472">Membrane</keyword>
<comment type="function">
    <text evidence="2">Long-chain fatty alcohol oxidase involved in the omega-oxidation pathway of lipid degradation.</text>
</comment>
<evidence type="ECO:0000259" key="15">
    <source>
        <dbReference type="Pfam" id="PF00732"/>
    </source>
</evidence>
<dbReference type="Gene3D" id="3.50.50.60">
    <property type="entry name" value="FAD/NAD(P)-binding domain"/>
    <property type="match status" value="2"/>
</dbReference>
<dbReference type="Pfam" id="PF05199">
    <property type="entry name" value="GMC_oxred_C"/>
    <property type="match status" value="1"/>
</dbReference>
<evidence type="ECO:0000256" key="2">
    <source>
        <dbReference type="ARBA" id="ARBA00003842"/>
    </source>
</evidence>
<organism evidence="17 18">
    <name type="scientific">Tieghemostelium lacteum</name>
    <name type="common">Slime mold</name>
    <name type="synonym">Dictyostelium lacteum</name>
    <dbReference type="NCBI Taxonomy" id="361077"/>
    <lineage>
        <taxon>Eukaryota</taxon>
        <taxon>Amoebozoa</taxon>
        <taxon>Evosea</taxon>
        <taxon>Eumycetozoa</taxon>
        <taxon>Dictyostelia</taxon>
        <taxon>Dictyosteliales</taxon>
        <taxon>Raperosteliaceae</taxon>
        <taxon>Tieghemostelium</taxon>
    </lineage>
</organism>
<dbReference type="GO" id="GO:0050660">
    <property type="term" value="F:flavin adenine dinucleotide binding"/>
    <property type="evidence" value="ECO:0007669"/>
    <property type="project" value="InterPro"/>
</dbReference>
<comment type="catalytic activity">
    <reaction evidence="1 12">
        <text>a long-chain primary fatty alcohol + O2 = a long-chain fatty aldehyde + H2O2</text>
        <dbReference type="Rhea" id="RHEA:22756"/>
        <dbReference type="ChEBI" id="CHEBI:15379"/>
        <dbReference type="ChEBI" id="CHEBI:16240"/>
        <dbReference type="ChEBI" id="CHEBI:17176"/>
        <dbReference type="ChEBI" id="CHEBI:77396"/>
        <dbReference type="EC" id="1.1.3.20"/>
    </reaction>
</comment>
<evidence type="ECO:0000256" key="1">
    <source>
        <dbReference type="ARBA" id="ARBA00000920"/>
    </source>
</evidence>
<feature type="transmembrane region" description="Helical" evidence="14">
    <location>
        <begin position="148"/>
        <end position="167"/>
    </location>
</feature>
<evidence type="ECO:0000256" key="6">
    <source>
        <dbReference type="ARBA" id="ARBA00022630"/>
    </source>
</evidence>
<feature type="domain" description="Glucose-methanol-choline oxidoreductase C-terminal" evidence="16">
    <location>
        <begin position="567"/>
        <end position="702"/>
    </location>
</feature>
<keyword evidence="10 12" id="KW-0560">Oxidoreductase</keyword>
<keyword evidence="6" id="KW-0285">Flavoprotein</keyword>
<dbReference type="OMA" id="RNVKGCW"/>
<dbReference type="EMBL" id="LODT01000031">
    <property type="protein sequence ID" value="KYQ92076.1"/>
    <property type="molecule type" value="Genomic_DNA"/>
</dbReference>
<evidence type="ECO:0000256" key="10">
    <source>
        <dbReference type="ARBA" id="ARBA00023002"/>
    </source>
</evidence>
<dbReference type="InterPro" id="IPR036188">
    <property type="entry name" value="FAD/NAD-bd_sf"/>
</dbReference>
<evidence type="ECO:0000256" key="4">
    <source>
        <dbReference type="ARBA" id="ARBA00010790"/>
    </source>
</evidence>
<evidence type="ECO:0000313" key="17">
    <source>
        <dbReference type="EMBL" id="KYQ92076.1"/>
    </source>
</evidence>
<keyword evidence="8" id="KW-0274">FAD</keyword>
<dbReference type="PANTHER" id="PTHR46056">
    <property type="entry name" value="LONG-CHAIN-ALCOHOL OXIDASE"/>
    <property type="match status" value="1"/>
</dbReference>
<protein>
    <recommendedName>
        <fullName evidence="5 12">Long-chain-alcohol oxidase</fullName>
        <ecNumber evidence="5 12">1.1.3.20</ecNumber>
    </recommendedName>
</protein>
<dbReference type="SUPFAM" id="SSF51905">
    <property type="entry name" value="FAD/NAD(P)-binding domain"/>
    <property type="match status" value="1"/>
</dbReference>
<dbReference type="InterPro" id="IPR007867">
    <property type="entry name" value="GMC_OxRtase_C"/>
</dbReference>
<keyword evidence="18" id="KW-1185">Reference proteome</keyword>
<comment type="caution">
    <text evidence="17">The sequence shown here is derived from an EMBL/GenBank/DDBJ whole genome shotgun (WGS) entry which is preliminary data.</text>
</comment>
<dbReference type="EC" id="1.1.3.20" evidence="5 12"/>
<evidence type="ECO:0000256" key="7">
    <source>
        <dbReference type="ARBA" id="ARBA00022692"/>
    </source>
</evidence>
<dbReference type="InParanoid" id="A0A151ZDP0"/>
<reference evidence="17 18" key="1">
    <citation type="submission" date="2015-12" db="EMBL/GenBank/DDBJ databases">
        <title>Dictyostelia acquired genes for synthesis and detection of signals that induce cell-type specialization by lateral gene transfer from prokaryotes.</title>
        <authorList>
            <person name="Gloeckner G."/>
            <person name="Schaap P."/>
        </authorList>
    </citation>
    <scope>NUCLEOTIDE SEQUENCE [LARGE SCALE GENOMIC DNA]</scope>
    <source>
        <strain evidence="17 18">TK</strain>
    </source>
</reference>
<accession>A0A151ZDP0</accession>
<comment type="subcellular location">
    <subcellularLocation>
        <location evidence="3">Membrane</location>
    </subcellularLocation>
</comment>
<sequence>MENNGATPPQGQDIKGSFHLLPTGIFTLKEYQTLQVIIDTLISNDLSEYEQTDIPSNLSAHKLTELKEYYHRTGTDLDLAYQFMKLIIMTKTRSQISDLKTLLSLFSTSGFGAILTGSITNFCFLPLKTRQKILSSMKSSSNGTRRQAYRAIVPLVFTLFATVITTHSETNPNWEALGYQRPPPLEQIPGEEKLSFITVNSDRSFSTDVVVIGSGAGGGVTASLLAKAGYKVLILEKGGYLSPNNMTWKESEAFPQLYEQAGTLTSDDLSVNILAGSCLGGGTTVNWTASVRTPDHILDEWRKDCPNTFANDKFQEALNTISERINVNTQYSTQSTANQLLKKGLDDLQLESSVIARNVKDCDTTQCGFCSMGCRTKSKQSSTVTYLEDACADGAQIITNCFVEEITKRMEPSKGSDPQQQMECVHGVVGTVQAPDGSGRYRIFVKANIIVASAGAIHTPALLLRSRIKNNNIGSNFYLHPVCPVIGMYDQQVEVWKGPPMTVVSKAHMKTPTSNYGTILEVPNAHIGLSLAVASCQWAGSFDFKTLIQSIDRWNVYIPILRDSTPGKIKLDKDQRTPKIIYKLSEKDWKNMMPGIESSIRALHSTGAVKILLPCPGLPVFQSSHDDINQYIQTIKSLKYKPNGCSIVSAHQMGSCRMGSSRSNSVVNEQGESWDLKRLFISDGSVFPSALGVNPMLTIYATSYIIAKNIISLYPPSNISFESSTSNATTTQ</sequence>
<dbReference type="GO" id="GO:0016020">
    <property type="term" value="C:membrane"/>
    <property type="evidence" value="ECO:0007669"/>
    <property type="project" value="UniProtKB-SubCell"/>
</dbReference>
<keyword evidence="9 14" id="KW-1133">Transmembrane helix</keyword>
<dbReference type="GO" id="GO:0046577">
    <property type="term" value="F:long-chain-alcohol oxidase activity"/>
    <property type="evidence" value="ECO:0007669"/>
    <property type="project" value="UniProtKB-EC"/>
</dbReference>
<evidence type="ECO:0000256" key="11">
    <source>
        <dbReference type="ARBA" id="ARBA00023136"/>
    </source>
</evidence>
<evidence type="ECO:0000313" key="18">
    <source>
        <dbReference type="Proteomes" id="UP000076078"/>
    </source>
</evidence>
<evidence type="ECO:0000259" key="16">
    <source>
        <dbReference type="Pfam" id="PF05199"/>
    </source>
</evidence>
<name>A0A151ZDP0_TIELA</name>
<dbReference type="STRING" id="361077.A0A151ZDP0"/>
<dbReference type="Proteomes" id="UP000076078">
    <property type="component" value="Unassembled WGS sequence"/>
</dbReference>
<dbReference type="Pfam" id="PF13450">
    <property type="entry name" value="NAD_binding_8"/>
    <property type="match status" value="1"/>
</dbReference>
<evidence type="ECO:0000256" key="5">
    <source>
        <dbReference type="ARBA" id="ARBA00013125"/>
    </source>
</evidence>
<dbReference type="Pfam" id="PF00732">
    <property type="entry name" value="GMC_oxred_N"/>
    <property type="match status" value="1"/>
</dbReference>
<keyword evidence="7 14" id="KW-0812">Transmembrane</keyword>
<dbReference type="InterPro" id="IPR012400">
    <property type="entry name" value="Long_Oxdase"/>
</dbReference>
<evidence type="ECO:0000256" key="9">
    <source>
        <dbReference type="ARBA" id="ARBA00022989"/>
    </source>
</evidence>
<dbReference type="PANTHER" id="PTHR46056:SF12">
    <property type="entry name" value="LONG-CHAIN-ALCOHOL OXIDASE"/>
    <property type="match status" value="1"/>
</dbReference>
<dbReference type="AlphaFoldDB" id="A0A151ZDP0"/>
<feature type="transmembrane region" description="Helical" evidence="14">
    <location>
        <begin position="102"/>
        <end position="127"/>
    </location>
</feature>
<gene>
    <name evidence="17" type="ORF">DLAC_06914</name>
</gene>
<feature type="active site" description="Proton acceptor" evidence="13">
    <location>
        <position position="651"/>
    </location>
</feature>
<dbReference type="OrthoDB" id="269227at2759"/>
<feature type="domain" description="Glucose-methanol-choline oxidoreductase N-terminal" evidence="15">
    <location>
        <begin position="256"/>
        <end position="482"/>
    </location>
</feature>
<evidence type="ECO:0000256" key="8">
    <source>
        <dbReference type="ARBA" id="ARBA00022827"/>
    </source>
</evidence>
<comment type="similarity">
    <text evidence="4 12">Belongs to the GMC oxidoreductase family.</text>
</comment>